<proteinExistence type="predicted"/>
<reference evidence="2" key="2">
    <citation type="submission" date="2020-11" db="EMBL/GenBank/DDBJ databases">
        <authorList>
            <person name="McCartney M.A."/>
            <person name="Auch B."/>
            <person name="Kono T."/>
            <person name="Mallez S."/>
            <person name="Becker A."/>
            <person name="Gohl D.M."/>
            <person name="Silverstein K.A.T."/>
            <person name="Koren S."/>
            <person name="Bechman K.B."/>
            <person name="Herman A."/>
            <person name="Abrahante J.E."/>
            <person name="Garbe J."/>
        </authorList>
    </citation>
    <scope>NUCLEOTIDE SEQUENCE</scope>
    <source>
        <strain evidence="2">Duluth1</strain>
        <tissue evidence="2">Whole animal</tissue>
    </source>
</reference>
<feature type="region of interest" description="Disordered" evidence="1">
    <location>
        <begin position="1"/>
        <end position="36"/>
    </location>
</feature>
<sequence>MKEQFKTRSNVRDTRSNGNVRQMKSNGNVGATKRNSNLGATTNVDLCIATAMYEQCRSMQEQLEQFRSNCRSNVKETQSIEEQCKIMTDQRRSNAVQQRTMQEQLEQCRINGRSNVEVLYDNRNLAATENNEQQQCERSINVDATYSNLSNAEEQRIAMSGQRKAIKVGASKLGATKINVEVTYELCRREVRAK</sequence>
<evidence type="ECO:0000313" key="2">
    <source>
        <dbReference type="EMBL" id="KAH3818270.1"/>
    </source>
</evidence>
<keyword evidence="3" id="KW-1185">Reference proteome</keyword>
<reference evidence="2" key="1">
    <citation type="journal article" date="2019" name="bioRxiv">
        <title>The Genome of the Zebra Mussel, Dreissena polymorpha: A Resource for Invasive Species Research.</title>
        <authorList>
            <person name="McCartney M.A."/>
            <person name="Auch B."/>
            <person name="Kono T."/>
            <person name="Mallez S."/>
            <person name="Zhang Y."/>
            <person name="Obille A."/>
            <person name="Becker A."/>
            <person name="Abrahante J.E."/>
            <person name="Garbe J."/>
            <person name="Badalamenti J.P."/>
            <person name="Herman A."/>
            <person name="Mangelson H."/>
            <person name="Liachko I."/>
            <person name="Sullivan S."/>
            <person name="Sone E.D."/>
            <person name="Koren S."/>
            <person name="Silverstein K.A.T."/>
            <person name="Beckman K.B."/>
            <person name="Gohl D.M."/>
        </authorList>
    </citation>
    <scope>NUCLEOTIDE SEQUENCE</scope>
    <source>
        <strain evidence="2">Duluth1</strain>
        <tissue evidence="2">Whole animal</tissue>
    </source>
</reference>
<dbReference type="Proteomes" id="UP000828390">
    <property type="component" value="Unassembled WGS sequence"/>
</dbReference>
<feature type="compositionally biased region" description="Basic and acidic residues" evidence="1">
    <location>
        <begin position="1"/>
        <end position="15"/>
    </location>
</feature>
<dbReference type="AlphaFoldDB" id="A0A9D4JN53"/>
<gene>
    <name evidence="2" type="ORF">DPMN_119872</name>
</gene>
<dbReference type="EMBL" id="JAIWYP010000005">
    <property type="protein sequence ID" value="KAH3818270.1"/>
    <property type="molecule type" value="Genomic_DNA"/>
</dbReference>
<organism evidence="2 3">
    <name type="scientific">Dreissena polymorpha</name>
    <name type="common">Zebra mussel</name>
    <name type="synonym">Mytilus polymorpha</name>
    <dbReference type="NCBI Taxonomy" id="45954"/>
    <lineage>
        <taxon>Eukaryota</taxon>
        <taxon>Metazoa</taxon>
        <taxon>Spiralia</taxon>
        <taxon>Lophotrochozoa</taxon>
        <taxon>Mollusca</taxon>
        <taxon>Bivalvia</taxon>
        <taxon>Autobranchia</taxon>
        <taxon>Heteroconchia</taxon>
        <taxon>Euheterodonta</taxon>
        <taxon>Imparidentia</taxon>
        <taxon>Neoheterodontei</taxon>
        <taxon>Myida</taxon>
        <taxon>Dreissenoidea</taxon>
        <taxon>Dreissenidae</taxon>
        <taxon>Dreissena</taxon>
    </lineage>
</organism>
<name>A0A9D4JN53_DREPO</name>
<feature type="compositionally biased region" description="Polar residues" evidence="1">
    <location>
        <begin position="16"/>
        <end position="36"/>
    </location>
</feature>
<evidence type="ECO:0000256" key="1">
    <source>
        <dbReference type="SAM" id="MobiDB-lite"/>
    </source>
</evidence>
<accession>A0A9D4JN53</accession>
<comment type="caution">
    <text evidence="2">The sequence shown here is derived from an EMBL/GenBank/DDBJ whole genome shotgun (WGS) entry which is preliminary data.</text>
</comment>
<protein>
    <submittedName>
        <fullName evidence="2">Uncharacterized protein</fullName>
    </submittedName>
</protein>
<evidence type="ECO:0000313" key="3">
    <source>
        <dbReference type="Proteomes" id="UP000828390"/>
    </source>
</evidence>